<dbReference type="Proteomes" id="UP001333710">
    <property type="component" value="Chromosome"/>
</dbReference>
<dbReference type="Gene3D" id="2.40.128.110">
    <property type="entry name" value="Lipid/polyisoprenoid-binding, YceI-like"/>
    <property type="match status" value="1"/>
</dbReference>
<proteinExistence type="predicted"/>
<protein>
    <recommendedName>
        <fullName evidence="1">Lipid/polyisoprenoid-binding YceI-like domain-containing protein</fullName>
    </recommendedName>
</protein>
<dbReference type="InterPro" id="IPR027016">
    <property type="entry name" value="UCP029811"/>
</dbReference>
<dbReference type="RefSeq" id="WP_338290371.1">
    <property type="nucleotide sequence ID" value="NZ_AP027272.1"/>
</dbReference>
<organism evidence="2 3">
    <name type="scientific">Planctobacterium marinum</name>
    <dbReference type="NCBI Taxonomy" id="1631968"/>
    <lineage>
        <taxon>Bacteria</taxon>
        <taxon>Pseudomonadati</taxon>
        <taxon>Pseudomonadota</taxon>
        <taxon>Gammaproteobacteria</taxon>
        <taxon>Alteromonadales</taxon>
        <taxon>Alteromonadaceae</taxon>
        <taxon>Planctobacterium</taxon>
    </lineage>
</organism>
<keyword evidence="3" id="KW-1185">Reference proteome</keyword>
<gene>
    <name evidence="2" type="ORF">MACH26_01060</name>
</gene>
<dbReference type="PROSITE" id="PS51257">
    <property type="entry name" value="PROKAR_LIPOPROTEIN"/>
    <property type="match status" value="1"/>
</dbReference>
<dbReference type="InterPro" id="IPR036761">
    <property type="entry name" value="TTHA0802/YceI-like_sf"/>
</dbReference>
<accession>A0AA48HU22</accession>
<evidence type="ECO:0000313" key="3">
    <source>
        <dbReference type="Proteomes" id="UP001333710"/>
    </source>
</evidence>
<dbReference type="PIRSF" id="PIRSF029811">
    <property type="entry name" value="UCP029811"/>
    <property type="match status" value="1"/>
</dbReference>
<sequence>MNKLLILLAFFSTACFSQWQLDAEKSEVSFVSTKNLHFREVHRIQQISATIAQQSKVTIELDLSSIESGIPIRNERMKTMLFDVANTKTATLSFTLPVALDSLEKVARYPLTALLSLHGKSQEVTLDMLLTPAADSITGTLATPVIINAADFGLVAGIDALQKVAGLSSIGHSVPVSATLVLTKS</sequence>
<dbReference type="SUPFAM" id="SSF101874">
    <property type="entry name" value="YceI-like"/>
    <property type="match status" value="1"/>
</dbReference>
<dbReference type="Pfam" id="PF04264">
    <property type="entry name" value="YceI"/>
    <property type="match status" value="1"/>
</dbReference>
<feature type="domain" description="Lipid/polyisoprenoid-binding YceI-like" evidence="1">
    <location>
        <begin position="18"/>
        <end position="183"/>
    </location>
</feature>
<dbReference type="PANTHER" id="PTHR34406:SF1">
    <property type="entry name" value="PROTEIN YCEI"/>
    <property type="match status" value="1"/>
</dbReference>
<dbReference type="InterPro" id="IPR007372">
    <property type="entry name" value="Lipid/polyisoprenoid-bd_YceI"/>
</dbReference>
<dbReference type="EMBL" id="AP027272">
    <property type="protein sequence ID" value="BDX04585.1"/>
    <property type="molecule type" value="Genomic_DNA"/>
</dbReference>
<dbReference type="SMART" id="SM00867">
    <property type="entry name" value="YceI"/>
    <property type="match status" value="1"/>
</dbReference>
<name>A0AA48HU22_9ALTE</name>
<dbReference type="KEGG" id="pmaw:MACH26_01060"/>
<dbReference type="AlphaFoldDB" id="A0AA48HU22"/>
<dbReference type="PANTHER" id="PTHR34406">
    <property type="entry name" value="PROTEIN YCEI"/>
    <property type="match status" value="1"/>
</dbReference>
<evidence type="ECO:0000313" key="2">
    <source>
        <dbReference type="EMBL" id="BDX04585.1"/>
    </source>
</evidence>
<evidence type="ECO:0000259" key="1">
    <source>
        <dbReference type="SMART" id="SM00867"/>
    </source>
</evidence>
<reference evidence="2" key="1">
    <citation type="submission" date="2023-01" db="EMBL/GenBank/DDBJ databases">
        <title>Complete genome sequence of Planctobacterium marinum strain Dej080120_11.</title>
        <authorList>
            <person name="Ueki S."/>
            <person name="Maruyama F."/>
        </authorList>
    </citation>
    <scope>NUCLEOTIDE SEQUENCE</scope>
    <source>
        <strain evidence="2">Dej080120_11</strain>
    </source>
</reference>